<keyword evidence="7" id="KW-1185">Reference proteome</keyword>
<dbReference type="InterPro" id="IPR023765">
    <property type="entry name" value="SBP_5_CS"/>
</dbReference>
<dbReference type="Pfam" id="PF00496">
    <property type="entry name" value="SBP_bac_5"/>
    <property type="match status" value="1"/>
</dbReference>
<evidence type="ECO:0000313" key="7">
    <source>
        <dbReference type="Proteomes" id="UP001652395"/>
    </source>
</evidence>
<organism evidence="6 7">
    <name type="scientific">Alitiscatomonas aceti</name>
    <dbReference type="NCBI Taxonomy" id="2981724"/>
    <lineage>
        <taxon>Bacteria</taxon>
        <taxon>Bacillati</taxon>
        <taxon>Bacillota</taxon>
        <taxon>Clostridia</taxon>
        <taxon>Lachnospirales</taxon>
        <taxon>Lachnospiraceae</taxon>
        <taxon>Alitiscatomonas</taxon>
    </lineage>
</organism>
<dbReference type="Proteomes" id="UP001652395">
    <property type="component" value="Unassembled WGS sequence"/>
</dbReference>
<comment type="caution">
    <text evidence="6">The sequence shown here is derived from an EMBL/GenBank/DDBJ whole genome shotgun (WGS) entry which is preliminary data.</text>
</comment>
<accession>A0ABT2UZD5</accession>
<dbReference type="RefSeq" id="WP_262563000.1">
    <property type="nucleotide sequence ID" value="NZ_JAOQJF010000006.1"/>
</dbReference>
<keyword evidence="3" id="KW-0813">Transport</keyword>
<evidence type="ECO:0000256" key="3">
    <source>
        <dbReference type="ARBA" id="ARBA00022448"/>
    </source>
</evidence>
<gene>
    <name evidence="6" type="ORF">OCV69_04550</name>
</gene>
<evidence type="ECO:0000256" key="4">
    <source>
        <dbReference type="ARBA" id="ARBA00022729"/>
    </source>
</evidence>
<dbReference type="SUPFAM" id="SSF53850">
    <property type="entry name" value="Periplasmic binding protein-like II"/>
    <property type="match status" value="1"/>
</dbReference>
<keyword evidence="4" id="KW-0732">Signal</keyword>
<dbReference type="Gene3D" id="3.90.76.10">
    <property type="entry name" value="Dipeptide-binding Protein, Domain 1"/>
    <property type="match status" value="1"/>
</dbReference>
<protein>
    <submittedName>
        <fullName evidence="6">ABC transporter substrate-binding protein</fullName>
    </submittedName>
</protein>
<proteinExistence type="inferred from homology"/>
<dbReference type="InterPro" id="IPR030678">
    <property type="entry name" value="Peptide/Ni-bd"/>
</dbReference>
<evidence type="ECO:0000259" key="5">
    <source>
        <dbReference type="Pfam" id="PF00496"/>
    </source>
</evidence>
<sequence length="487" mass="53957">MEKKGKKKKDTLTVAFRNEPANMDPTGSSALTAFCIQFQNFDRLIINNGDGTYSPSLAKEWEQIDPLTYRFHLREGVKFHDGSEMTAEDVVYTIARAEKSSFSSSFFGYFNGEACTAVDKYTVDIVTYEPFAPFLTYLSSSRGSIVPKAYIEKVGAEEFGRKPIGTGAFKFDSWTAGDNITMVKNEDYWDKERQIPLNKIINRFVTDTSARAIEIESGAVDISLHVAGNDASRLETTDGVKTQIGPSYSTTYLRFDTVNNDTYADVNIRKALRAAIDMETIVNTVWGKGGEPAKSYYSPVLLGWKDVTSNDYDEEAAKKYLAEAVANGFDPEKTYTVYCSGDSLETNALQAFMNQWKKVLGLNFEMNTMDNATLTSKINSGTGEIPFMITSTNAAAGDPDHGLFVYKGTACTTHKDPALFELINQAAAEFDTEKRVSLYGEIQDMLHEGCYTIPMVNTNAIYGLKEGVQGLEAHPGYVPDLTGVYFE</sequence>
<dbReference type="EMBL" id="JAOQJF010000006">
    <property type="protein sequence ID" value="MCU6799212.1"/>
    <property type="molecule type" value="Genomic_DNA"/>
</dbReference>
<reference evidence="6 7" key="1">
    <citation type="journal article" date="2021" name="ISME Commun">
        <title>Automated analysis of genomic sequences facilitates high-throughput and comprehensive description of bacteria.</title>
        <authorList>
            <person name="Hitch T.C.A."/>
        </authorList>
    </citation>
    <scope>NUCLEOTIDE SEQUENCE [LARGE SCALE GENOMIC DNA]</scope>
    <source>
        <strain evidence="7">f_CCE</strain>
    </source>
</reference>
<dbReference type="PIRSF" id="PIRSF002741">
    <property type="entry name" value="MppA"/>
    <property type="match status" value="1"/>
</dbReference>
<comment type="subcellular location">
    <subcellularLocation>
        <location evidence="1">Cell membrane</location>
        <topology evidence="1">Lipid-anchor</topology>
    </subcellularLocation>
</comment>
<dbReference type="PANTHER" id="PTHR30290">
    <property type="entry name" value="PERIPLASMIC BINDING COMPONENT OF ABC TRANSPORTER"/>
    <property type="match status" value="1"/>
</dbReference>
<dbReference type="InterPro" id="IPR039424">
    <property type="entry name" value="SBP_5"/>
</dbReference>
<evidence type="ECO:0000313" key="6">
    <source>
        <dbReference type="EMBL" id="MCU6799212.1"/>
    </source>
</evidence>
<dbReference type="Gene3D" id="3.10.105.10">
    <property type="entry name" value="Dipeptide-binding Protein, Domain 3"/>
    <property type="match status" value="1"/>
</dbReference>
<feature type="domain" description="Solute-binding protein family 5" evidence="5">
    <location>
        <begin position="53"/>
        <end position="406"/>
    </location>
</feature>
<dbReference type="PANTHER" id="PTHR30290:SF9">
    <property type="entry name" value="OLIGOPEPTIDE-BINDING PROTEIN APPA"/>
    <property type="match status" value="1"/>
</dbReference>
<name>A0ABT2UZD5_9FIRM</name>
<evidence type="ECO:0000256" key="2">
    <source>
        <dbReference type="ARBA" id="ARBA00005695"/>
    </source>
</evidence>
<dbReference type="Gene3D" id="3.40.190.10">
    <property type="entry name" value="Periplasmic binding protein-like II"/>
    <property type="match status" value="1"/>
</dbReference>
<dbReference type="CDD" id="cd00995">
    <property type="entry name" value="PBP2_NikA_DppA_OppA_like"/>
    <property type="match status" value="1"/>
</dbReference>
<dbReference type="PROSITE" id="PS01040">
    <property type="entry name" value="SBP_BACTERIAL_5"/>
    <property type="match status" value="1"/>
</dbReference>
<comment type="similarity">
    <text evidence="2">Belongs to the bacterial solute-binding protein 5 family.</text>
</comment>
<evidence type="ECO:0000256" key="1">
    <source>
        <dbReference type="ARBA" id="ARBA00004193"/>
    </source>
</evidence>
<dbReference type="InterPro" id="IPR000914">
    <property type="entry name" value="SBP_5_dom"/>
</dbReference>